<evidence type="ECO:0000259" key="3">
    <source>
        <dbReference type="PROSITE" id="PS50930"/>
    </source>
</evidence>
<dbReference type="GO" id="GO:0000156">
    <property type="term" value="F:phosphorelay response regulator activity"/>
    <property type="evidence" value="ECO:0007669"/>
    <property type="project" value="InterPro"/>
</dbReference>
<protein>
    <submittedName>
        <fullName evidence="4">DNA-binding response regulator</fullName>
    </submittedName>
</protein>
<evidence type="ECO:0000259" key="2">
    <source>
        <dbReference type="PROSITE" id="PS50110"/>
    </source>
</evidence>
<accession>A0A512B326</accession>
<organism evidence="4 5">
    <name type="scientific">Adhaeribacter aerolatus</name>
    <dbReference type="NCBI Taxonomy" id="670289"/>
    <lineage>
        <taxon>Bacteria</taxon>
        <taxon>Pseudomonadati</taxon>
        <taxon>Bacteroidota</taxon>
        <taxon>Cytophagia</taxon>
        <taxon>Cytophagales</taxon>
        <taxon>Hymenobacteraceae</taxon>
        <taxon>Adhaeribacter</taxon>
    </lineage>
</organism>
<evidence type="ECO:0000313" key="5">
    <source>
        <dbReference type="Proteomes" id="UP000321532"/>
    </source>
</evidence>
<dbReference type="InterPro" id="IPR046947">
    <property type="entry name" value="LytR-like"/>
</dbReference>
<keyword evidence="4" id="KW-0238">DNA-binding</keyword>
<evidence type="ECO:0000313" key="4">
    <source>
        <dbReference type="EMBL" id="GEO06373.1"/>
    </source>
</evidence>
<dbReference type="GO" id="GO:0003677">
    <property type="term" value="F:DNA binding"/>
    <property type="evidence" value="ECO:0007669"/>
    <property type="project" value="UniProtKB-KW"/>
</dbReference>
<dbReference type="SUPFAM" id="SSF52172">
    <property type="entry name" value="CheY-like"/>
    <property type="match status" value="1"/>
</dbReference>
<keyword evidence="5" id="KW-1185">Reference proteome</keyword>
<reference evidence="4 5" key="1">
    <citation type="submission" date="2019-07" db="EMBL/GenBank/DDBJ databases">
        <title>Whole genome shotgun sequence of Adhaeribacter aerolatus NBRC 106133.</title>
        <authorList>
            <person name="Hosoyama A."/>
            <person name="Uohara A."/>
            <person name="Ohji S."/>
            <person name="Ichikawa N."/>
        </authorList>
    </citation>
    <scope>NUCLEOTIDE SEQUENCE [LARGE SCALE GENOMIC DNA]</scope>
    <source>
        <strain evidence="4 5">NBRC 106133</strain>
    </source>
</reference>
<dbReference type="SMART" id="SM00448">
    <property type="entry name" value="REC"/>
    <property type="match status" value="1"/>
</dbReference>
<feature type="modified residue" description="4-aspartylphosphate" evidence="1">
    <location>
        <position position="56"/>
    </location>
</feature>
<dbReference type="InterPro" id="IPR007492">
    <property type="entry name" value="LytTR_DNA-bd_dom"/>
</dbReference>
<dbReference type="OrthoDB" id="1646880at2"/>
<comment type="caution">
    <text evidence="4">The sequence shown here is derived from an EMBL/GenBank/DDBJ whole genome shotgun (WGS) entry which is preliminary data.</text>
</comment>
<dbReference type="Proteomes" id="UP000321532">
    <property type="component" value="Unassembled WGS sequence"/>
</dbReference>
<feature type="domain" description="Response regulatory" evidence="2">
    <location>
        <begin position="5"/>
        <end position="116"/>
    </location>
</feature>
<feature type="domain" description="HTH LytTR-type" evidence="3">
    <location>
        <begin position="136"/>
        <end position="206"/>
    </location>
</feature>
<dbReference type="Gene3D" id="2.40.50.1020">
    <property type="entry name" value="LytTr DNA-binding domain"/>
    <property type="match status" value="1"/>
</dbReference>
<dbReference type="SMART" id="SM00850">
    <property type="entry name" value="LytTR"/>
    <property type="match status" value="1"/>
</dbReference>
<evidence type="ECO:0000256" key="1">
    <source>
        <dbReference type="PROSITE-ProRule" id="PRU00169"/>
    </source>
</evidence>
<dbReference type="Pfam" id="PF00072">
    <property type="entry name" value="Response_reg"/>
    <property type="match status" value="1"/>
</dbReference>
<dbReference type="PROSITE" id="PS50930">
    <property type="entry name" value="HTH_LYTTR"/>
    <property type="match status" value="1"/>
</dbReference>
<dbReference type="PANTHER" id="PTHR37299">
    <property type="entry name" value="TRANSCRIPTIONAL REGULATOR-RELATED"/>
    <property type="match status" value="1"/>
</dbReference>
<dbReference type="PROSITE" id="PS50110">
    <property type="entry name" value="RESPONSE_REGULATORY"/>
    <property type="match status" value="1"/>
</dbReference>
<name>A0A512B326_9BACT</name>
<dbReference type="InterPro" id="IPR011006">
    <property type="entry name" value="CheY-like_superfamily"/>
</dbReference>
<proteinExistence type="predicted"/>
<dbReference type="PANTHER" id="PTHR37299:SF1">
    <property type="entry name" value="STAGE 0 SPORULATION PROTEIN A HOMOLOG"/>
    <property type="match status" value="1"/>
</dbReference>
<keyword evidence="1" id="KW-0597">Phosphoprotein</keyword>
<dbReference type="InterPro" id="IPR001789">
    <property type="entry name" value="Sig_transdc_resp-reg_receiver"/>
</dbReference>
<sequence>MKLIRCLIVDDEPLAREIIQTYLRKVPGWELVKSCINAEEAYEVLVQAEVEVMFLDIQMPVISGIDFLRSLKNPPLVVFTTAYSHYAVDGFALHAADYLLKPITINRFFQAVERVQELLALKQNPLKPAEEKPAFIFVKHDGRLLKIHLNDIQYIRAEKDFSTLYLRDKKILISMHLKLLEAAFPTDLFQRVHRSYIINSAKITSIYGNMVFIGDTEIPIGANYKEELYRKLHISNC</sequence>
<dbReference type="EMBL" id="BJYS01000035">
    <property type="protein sequence ID" value="GEO06373.1"/>
    <property type="molecule type" value="Genomic_DNA"/>
</dbReference>
<dbReference type="RefSeq" id="WP_146902260.1">
    <property type="nucleotide sequence ID" value="NZ_BJYS01000035.1"/>
</dbReference>
<dbReference type="Pfam" id="PF04397">
    <property type="entry name" value="LytTR"/>
    <property type="match status" value="1"/>
</dbReference>
<dbReference type="Gene3D" id="3.40.50.2300">
    <property type="match status" value="1"/>
</dbReference>
<dbReference type="AlphaFoldDB" id="A0A512B326"/>
<gene>
    <name evidence="4" type="ORF">AAE02nite_40370</name>
</gene>